<accession>A0AB73IN76</accession>
<proteinExistence type="predicted"/>
<gene>
    <name evidence="9" type="ORF">J2793_006933</name>
</gene>
<evidence type="ECO:0000256" key="2">
    <source>
        <dbReference type="ARBA" id="ARBA00022448"/>
    </source>
</evidence>
<dbReference type="FunFam" id="1.20.1640.10:FF:000001">
    <property type="entry name" value="Efflux pump membrane transporter"/>
    <property type="match status" value="1"/>
</dbReference>
<keyword evidence="2" id="KW-0813">Transport</keyword>
<feature type="transmembrane region" description="Helical" evidence="8">
    <location>
        <begin position="463"/>
        <end position="490"/>
    </location>
</feature>
<dbReference type="FunFam" id="3.30.70.1430:FF:000001">
    <property type="entry name" value="Efflux pump membrane transporter"/>
    <property type="match status" value="1"/>
</dbReference>
<dbReference type="AlphaFoldDB" id="A0AB73IN76"/>
<evidence type="ECO:0000313" key="10">
    <source>
        <dbReference type="Proteomes" id="UP001229486"/>
    </source>
</evidence>
<keyword evidence="3" id="KW-1003">Cell membrane</keyword>
<keyword evidence="6 8" id="KW-1133">Transmembrane helix</keyword>
<feature type="transmembrane region" description="Helical" evidence="8">
    <location>
        <begin position="428"/>
        <end position="451"/>
    </location>
</feature>
<dbReference type="InterPro" id="IPR001036">
    <property type="entry name" value="Acrflvin-R"/>
</dbReference>
<feature type="transmembrane region" description="Helical" evidence="8">
    <location>
        <begin position="997"/>
        <end position="1023"/>
    </location>
</feature>
<dbReference type="SUPFAM" id="SSF82693">
    <property type="entry name" value="Multidrug efflux transporter AcrB pore domain, PN1, PN2, PC1 and PC2 subdomains"/>
    <property type="match status" value="3"/>
</dbReference>
<comment type="caution">
    <text evidence="9">The sequence shown here is derived from an EMBL/GenBank/DDBJ whole genome shotgun (WGS) entry which is preliminary data.</text>
</comment>
<name>A0AB73IN76_9BURK</name>
<dbReference type="Gene3D" id="3.30.70.1430">
    <property type="entry name" value="Multidrug efflux transporter AcrB pore domain"/>
    <property type="match status" value="2"/>
</dbReference>
<feature type="transmembrane region" description="Helical" evidence="8">
    <location>
        <begin position="969"/>
        <end position="991"/>
    </location>
</feature>
<dbReference type="InterPro" id="IPR027463">
    <property type="entry name" value="AcrB_DN_DC_subdom"/>
</dbReference>
<dbReference type="SUPFAM" id="SSF82866">
    <property type="entry name" value="Multidrug efflux transporter AcrB transmembrane domain"/>
    <property type="match status" value="2"/>
</dbReference>
<evidence type="ECO:0000256" key="5">
    <source>
        <dbReference type="ARBA" id="ARBA00022692"/>
    </source>
</evidence>
<protein>
    <submittedName>
        <fullName evidence="9">Multidrug efflux pump</fullName>
    </submittedName>
</protein>
<dbReference type="PRINTS" id="PR00702">
    <property type="entry name" value="ACRIFLAVINRP"/>
</dbReference>
<feature type="transmembrane region" description="Helical" evidence="8">
    <location>
        <begin position="869"/>
        <end position="886"/>
    </location>
</feature>
<dbReference type="Pfam" id="PF00873">
    <property type="entry name" value="ACR_tran"/>
    <property type="match status" value="1"/>
</dbReference>
<dbReference type="PANTHER" id="PTHR32063:SF34">
    <property type="entry name" value="MULTIDRUG RESISTANCE PROTEIN MDTC"/>
    <property type="match status" value="1"/>
</dbReference>
<keyword evidence="7 8" id="KW-0472">Membrane</keyword>
<keyword evidence="5 8" id="KW-0812">Transmembrane</keyword>
<reference evidence="9" key="1">
    <citation type="submission" date="2023-07" db="EMBL/GenBank/DDBJ databases">
        <title>Sorghum-associated microbial communities from plants grown in Nebraska, USA.</title>
        <authorList>
            <person name="Schachtman D."/>
        </authorList>
    </citation>
    <scope>NUCLEOTIDE SEQUENCE</scope>
    <source>
        <strain evidence="9">DS1061</strain>
    </source>
</reference>
<evidence type="ECO:0000256" key="1">
    <source>
        <dbReference type="ARBA" id="ARBA00004429"/>
    </source>
</evidence>
<evidence type="ECO:0000256" key="4">
    <source>
        <dbReference type="ARBA" id="ARBA00022519"/>
    </source>
</evidence>
<sequence>MNPARLFVLRPIGTALLAFAIAIFGIASFRALPAAPLPEVEFPTITVRGVLPGADPETMANAVAKPLERRLGHIAGLTEMTSVSEVGYAVVVLQFALNRSIDGAARDVQAAIDEAKSDLPKEMPQNPVYYKSNPADAPIMLLSLTSDAAKPTAMFDVASTVLQQRLLRTPGVGEVSVGGGALPAVRIELNPDALSQHNITLADIRRFVTTASPARALGMVESGGTQYSLNGNDNILHAKSYADLHFRARDGSVIQLADLGVVHDSVEDVRNVGIANGKPAVLLIVYKQPGANIIETVSAINAQLPFLRASIPANISISVIGDRTPSIRASLADIEFTLGMSVLLVMLVTLAFFRSWRSAIIPAIVVPLTLLGTFAVMYLAGFSLNILSLMALAISTGFVVDDAIVVVENVMRHIEQGEPLLDAALEGAGEVSFTVISITMSLLAALIPLLLMGGIVGRVFREFSISMAVAITLSMILSLTLTPMMCRIFIHSNSNRIHYTDNTPSRLARIYQRTLHWALDHCAITLSVALAMTLGSVVLYVCIPKGFLPLEDTGRIGGMLYVSQTMSFQDVHRKLQQVVEQLRRDPDVANVVGYAGTGLVPNGATVFMYLKPEQQRKSNADQIIERLLTTVSSIPDIRLFLQSSQDLVIGGRKSAAQYQYTLTADSVPQLSRWSSELMRIIGHTPGVLHVTNNSATGGRQTFVRFNRQLAALYGTNASEIDEALYDAFGQRRLSVLYEPANEYRVVMEVRPQQTTGPDSLTQLRIPSDCSAPVAVTARSTTQDTKQRDCLVPLAAISTLSQRRTPLLINHTGEFPSETISFDLAPGVALGDVTTSINQSVAKLGLPTGISGDFSGSAHVFQDSLKTEPMLIVVALAAVYLILGILYEDLIHPLTILSSLPPAGVGALLALSAFRMELSVTALIGLVLLIGIVKKNAIMLVDFALSLQREHHYEPRAAIYEACLVRARPILMTTVAAFLGALPLILGTGYGVEFRRPLGLTIAGGLAVSQFITLYTTPVVYLTFSRLRRSSCPERQ</sequence>
<dbReference type="Gene3D" id="3.30.70.1440">
    <property type="entry name" value="Multidrug efflux transporter AcrB pore domain"/>
    <property type="match status" value="1"/>
</dbReference>
<feature type="transmembrane region" description="Helical" evidence="8">
    <location>
        <begin position="517"/>
        <end position="541"/>
    </location>
</feature>
<feature type="transmembrane region" description="Helical" evidence="8">
    <location>
        <begin position="336"/>
        <end position="353"/>
    </location>
</feature>
<keyword evidence="4" id="KW-0997">Cell inner membrane</keyword>
<organism evidence="9 10">
    <name type="scientific">Paraburkholderia caledonica</name>
    <dbReference type="NCBI Taxonomy" id="134536"/>
    <lineage>
        <taxon>Bacteria</taxon>
        <taxon>Pseudomonadati</taxon>
        <taxon>Pseudomonadota</taxon>
        <taxon>Betaproteobacteria</taxon>
        <taxon>Burkholderiales</taxon>
        <taxon>Burkholderiaceae</taxon>
        <taxon>Paraburkholderia</taxon>
    </lineage>
</organism>
<comment type="subcellular location">
    <subcellularLocation>
        <location evidence="1">Cell inner membrane</location>
        <topology evidence="1">Multi-pass membrane protein</topology>
    </subcellularLocation>
</comment>
<dbReference type="Proteomes" id="UP001229486">
    <property type="component" value="Unassembled WGS sequence"/>
</dbReference>
<feature type="transmembrane region" description="Helical" evidence="8">
    <location>
        <begin position="906"/>
        <end position="932"/>
    </location>
</feature>
<dbReference type="RefSeq" id="WP_392396063.1">
    <property type="nucleotide sequence ID" value="NZ_JAURTK010000021.1"/>
</dbReference>
<evidence type="ECO:0000256" key="7">
    <source>
        <dbReference type="ARBA" id="ARBA00023136"/>
    </source>
</evidence>
<feature type="transmembrane region" description="Helical" evidence="8">
    <location>
        <begin position="360"/>
        <end position="380"/>
    </location>
</feature>
<dbReference type="Gene3D" id="1.20.1640.10">
    <property type="entry name" value="Multidrug efflux transporter AcrB transmembrane domain"/>
    <property type="match status" value="2"/>
</dbReference>
<dbReference type="PANTHER" id="PTHR32063">
    <property type="match status" value="1"/>
</dbReference>
<dbReference type="GO" id="GO:0005886">
    <property type="term" value="C:plasma membrane"/>
    <property type="evidence" value="ECO:0007669"/>
    <property type="project" value="UniProtKB-SubCell"/>
</dbReference>
<evidence type="ECO:0000256" key="3">
    <source>
        <dbReference type="ARBA" id="ARBA00022475"/>
    </source>
</evidence>
<dbReference type="Gene3D" id="3.30.2090.10">
    <property type="entry name" value="Multidrug efflux transporter AcrB TolC docking domain, DN and DC subdomains"/>
    <property type="match status" value="2"/>
</dbReference>
<evidence type="ECO:0000256" key="8">
    <source>
        <dbReference type="SAM" id="Phobius"/>
    </source>
</evidence>
<dbReference type="Gene3D" id="3.30.70.1320">
    <property type="entry name" value="Multidrug efflux transporter AcrB pore domain like"/>
    <property type="match status" value="1"/>
</dbReference>
<evidence type="ECO:0000256" key="6">
    <source>
        <dbReference type="ARBA" id="ARBA00022989"/>
    </source>
</evidence>
<evidence type="ECO:0000313" key="9">
    <source>
        <dbReference type="EMBL" id="MDP9651458.1"/>
    </source>
</evidence>
<dbReference type="SUPFAM" id="SSF82714">
    <property type="entry name" value="Multidrug efflux transporter AcrB TolC docking domain, DN and DC subdomains"/>
    <property type="match status" value="2"/>
</dbReference>
<dbReference type="GO" id="GO:0042910">
    <property type="term" value="F:xenobiotic transmembrane transporter activity"/>
    <property type="evidence" value="ECO:0007669"/>
    <property type="project" value="TreeGrafter"/>
</dbReference>
<dbReference type="EMBL" id="JAURTK010000021">
    <property type="protein sequence ID" value="MDP9651458.1"/>
    <property type="molecule type" value="Genomic_DNA"/>
</dbReference>